<organism evidence="9 10">
    <name type="scientific">Hymenoscyphus albidus</name>
    <dbReference type="NCBI Taxonomy" id="595503"/>
    <lineage>
        <taxon>Eukaryota</taxon>
        <taxon>Fungi</taxon>
        <taxon>Dikarya</taxon>
        <taxon>Ascomycota</taxon>
        <taxon>Pezizomycotina</taxon>
        <taxon>Leotiomycetes</taxon>
        <taxon>Helotiales</taxon>
        <taxon>Helotiaceae</taxon>
        <taxon>Hymenoscyphus</taxon>
    </lineage>
</organism>
<reference evidence="9" key="1">
    <citation type="submission" date="2021-07" db="EMBL/GenBank/DDBJ databases">
        <authorList>
            <person name="Durling M."/>
        </authorList>
    </citation>
    <scope>NUCLEOTIDE SEQUENCE</scope>
</reference>
<feature type="transmembrane region" description="Helical" evidence="7">
    <location>
        <begin position="250"/>
        <end position="271"/>
    </location>
</feature>
<feature type="transmembrane region" description="Helical" evidence="7">
    <location>
        <begin position="130"/>
        <end position="152"/>
    </location>
</feature>
<dbReference type="GO" id="GO:0016020">
    <property type="term" value="C:membrane"/>
    <property type="evidence" value="ECO:0007669"/>
    <property type="project" value="UniProtKB-SubCell"/>
</dbReference>
<dbReference type="OrthoDB" id="2988756at2759"/>
<evidence type="ECO:0000259" key="8">
    <source>
        <dbReference type="Pfam" id="PF20684"/>
    </source>
</evidence>
<sequence>MSDFVTEAFTLLSLGLVTIGLRSYARYSSVSLRGFKPDDYIMLLAGAVYALETVAAWSVGAISHGLANNGMTDEERASLVVNSPEWIIRVKGSKIQLIGWSLYTLLLWLLKFCMCVFYERLTEGVDDMKLRVRLGYVILFVTYLAVEMSILFGCHPFKKNWQINPDPGNHCQPAISHVDLYVTVVLNVFTDLYLMSIPLPMMWRANIPFRRKTLLIGMFSGGIFVMTAGILRCILILRDPVGGAQQAGSWAVRETFVAVIIGNIPMIYPFVRRTIRRITESVTFRSLTRSQGANSRADHAGEFHATPGGSLDPNRKKFSGGRSMHPLTTMGATMVTGTTMTGSQELIVKPEKTAEETSQSSQASQTSDKYNRVSREGIYVVTETIIQARDRERGEVCPKPSTHLAAERPTEISTGQDKTDGYHGNVSSEIKETQ</sequence>
<gene>
    <name evidence="9" type="ORF">HYALB_00000648</name>
</gene>
<feature type="transmembrane region" description="Helical" evidence="7">
    <location>
        <begin position="40"/>
        <end position="62"/>
    </location>
</feature>
<evidence type="ECO:0000256" key="7">
    <source>
        <dbReference type="SAM" id="Phobius"/>
    </source>
</evidence>
<proteinExistence type="inferred from homology"/>
<evidence type="ECO:0000256" key="2">
    <source>
        <dbReference type="ARBA" id="ARBA00022692"/>
    </source>
</evidence>
<feature type="transmembrane region" description="Helical" evidence="7">
    <location>
        <begin position="6"/>
        <end position="25"/>
    </location>
</feature>
<feature type="compositionally biased region" description="Low complexity" evidence="6">
    <location>
        <begin position="356"/>
        <end position="367"/>
    </location>
</feature>
<dbReference type="InterPro" id="IPR049326">
    <property type="entry name" value="Rhodopsin_dom_fungi"/>
</dbReference>
<keyword evidence="10" id="KW-1185">Reference proteome</keyword>
<dbReference type="PANTHER" id="PTHR33048">
    <property type="entry name" value="PTH11-LIKE INTEGRAL MEMBRANE PROTEIN (AFU_ORTHOLOGUE AFUA_5G11245)"/>
    <property type="match status" value="1"/>
</dbReference>
<dbReference type="EMBL" id="CAJVRM010000726">
    <property type="protein sequence ID" value="CAG8983479.1"/>
    <property type="molecule type" value="Genomic_DNA"/>
</dbReference>
<keyword evidence="2 7" id="KW-0812">Transmembrane</keyword>
<comment type="caution">
    <text evidence="9">The sequence shown here is derived from an EMBL/GenBank/DDBJ whole genome shotgun (WGS) entry which is preliminary data.</text>
</comment>
<evidence type="ECO:0000313" key="10">
    <source>
        <dbReference type="Proteomes" id="UP000701801"/>
    </source>
</evidence>
<feature type="domain" description="Rhodopsin" evidence="8">
    <location>
        <begin position="22"/>
        <end position="273"/>
    </location>
</feature>
<accession>A0A9N9LYL8</accession>
<feature type="region of interest" description="Disordered" evidence="6">
    <location>
        <begin position="391"/>
        <end position="434"/>
    </location>
</feature>
<dbReference type="AlphaFoldDB" id="A0A9N9LYL8"/>
<feature type="transmembrane region" description="Helical" evidence="7">
    <location>
        <begin position="180"/>
        <end position="202"/>
    </location>
</feature>
<evidence type="ECO:0000256" key="5">
    <source>
        <dbReference type="ARBA" id="ARBA00038359"/>
    </source>
</evidence>
<comment type="similarity">
    <text evidence="5">Belongs to the SAT4 family.</text>
</comment>
<evidence type="ECO:0000256" key="3">
    <source>
        <dbReference type="ARBA" id="ARBA00022989"/>
    </source>
</evidence>
<dbReference type="Pfam" id="PF20684">
    <property type="entry name" value="Fung_rhodopsin"/>
    <property type="match status" value="1"/>
</dbReference>
<dbReference type="Proteomes" id="UP000701801">
    <property type="component" value="Unassembled WGS sequence"/>
</dbReference>
<feature type="transmembrane region" description="Helical" evidence="7">
    <location>
        <begin position="97"/>
        <end position="118"/>
    </location>
</feature>
<comment type="subcellular location">
    <subcellularLocation>
        <location evidence="1">Membrane</location>
        <topology evidence="1">Multi-pass membrane protein</topology>
    </subcellularLocation>
</comment>
<evidence type="ECO:0000256" key="4">
    <source>
        <dbReference type="ARBA" id="ARBA00023136"/>
    </source>
</evidence>
<feature type="region of interest" description="Disordered" evidence="6">
    <location>
        <begin position="289"/>
        <end position="328"/>
    </location>
</feature>
<feature type="transmembrane region" description="Helical" evidence="7">
    <location>
        <begin position="214"/>
        <end position="238"/>
    </location>
</feature>
<dbReference type="InterPro" id="IPR052337">
    <property type="entry name" value="SAT4-like"/>
</dbReference>
<evidence type="ECO:0000313" key="9">
    <source>
        <dbReference type="EMBL" id="CAG8983479.1"/>
    </source>
</evidence>
<keyword evidence="3 7" id="KW-1133">Transmembrane helix</keyword>
<name>A0A9N9LYL8_9HELO</name>
<keyword evidence="4 7" id="KW-0472">Membrane</keyword>
<feature type="region of interest" description="Disordered" evidence="6">
    <location>
        <begin position="351"/>
        <end position="371"/>
    </location>
</feature>
<dbReference type="PANTHER" id="PTHR33048:SF2">
    <property type="entry name" value="SRPK"/>
    <property type="match status" value="1"/>
</dbReference>
<evidence type="ECO:0000256" key="6">
    <source>
        <dbReference type="SAM" id="MobiDB-lite"/>
    </source>
</evidence>
<protein>
    <recommendedName>
        <fullName evidence="8">Rhodopsin domain-containing protein</fullName>
    </recommendedName>
</protein>
<evidence type="ECO:0000256" key="1">
    <source>
        <dbReference type="ARBA" id="ARBA00004141"/>
    </source>
</evidence>